<dbReference type="InterPro" id="IPR001128">
    <property type="entry name" value="Cyt_P450"/>
</dbReference>
<dbReference type="PANTHER" id="PTHR24292">
    <property type="entry name" value="CYTOCHROME P450"/>
    <property type="match status" value="1"/>
</dbReference>
<evidence type="ECO:0000256" key="16">
    <source>
        <dbReference type="SAM" id="Phobius"/>
    </source>
</evidence>
<keyword evidence="16" id="KW-0812">Transmembrane</keyword>
<evidence type="ECO:0000256" key="6">
    <source>
        <dbReference type="ARBA" id="ARBA00022617"/>
    </source>
</evidence>
<dbReference type="InterPro" id="IPR036396">
    <property type="entry name" value="Cyt_P450_sf"/>
</dbReference>
<dbReference type="InterPro" id="IPR002401">
    <property type="entry name" value="Cyt_P450_E_grp-I"/>
</dbReference>
<dbReference type="SUPFAM" id="SSF48264">
    <property type="entry name" value="Cytochrome P450"/>
    <property type="match status" value="1"/>
</dbReference>
<keyword evidence="13 16" id="KW-0472">Membrane</keyword>
<evidence type="ECO:0000313" key="18">
    <source>
        <dbReference type="Proteomes" id="UP001152798"/>
    </source>
</evidence>
<keyword evidence="9" id="KW-0492">Microsome</keyword>
<evidence type="ECO:0000256" key="1">
    <source>
        <dbReference type="ARBA" id="ARBA00001971"/>
    </source>
</evidence>
<evidence type="ECO:0000256" key="13">
    <source>
        <dbReference type="ARBA" id="ARBA00023136"/>
    </source>
</evidence>
<evidence type="ECO:0000256" key="12">
    <source>
        <dbReference type="ARBA" id="ARBA00023033"/>
    </source>
</evidence>
<dbReference type="OrthoDB" id="6622815at2759"/>
<dbReference type="GO" id="GO:0016705">
    <property type="term" value="F:oxidoreductase activity, acting on paired donors, with incorporation or reduction of molecular oxygen"/>
    <property type="evidence" value="ECO:0007669"/>
    <property type="project" value="InterPro"/>
</dbReference>
<feature type="transmembrane region" description="Helical" evidence="16">
    <location>
        <begin position="6"/>
        <end position="24"/>
    </location>
</feature>
<keyword evidence="16" id="KW-1133">Transmembrane helix</keyword>
<evidence type="ECO:0000256" key="8">
    <source>
        <dbReference type="ARBA" id="ARBA00022824"/>
    </source>
</evidence>
<gene>
    <name evidence="17" type="ORF">NEZAVI_LOCUS5108</name>
</gene>
<dbReference type="PANTHER" id="PTHR24292:SF84">
    <property type="entry name" value="CYTOCHROME P450 28A5-RELATED"/>
    <property type="match status" value="1"/>
</dbReference>
<comment type="function">
    <text evidence="2">May be involved in the metabolism of insect hormones and in the breakdown of synthetic insecticides.</text>
</comment>
<organism evidence="17 18">
    <name type="scientific">Nezara viridula</name>
    <name type="common">Southern green stink bug</name>
    <name type="synonym">Cimex viridulus</name>
    <dbReference type="NCBI Taxonomy" id="85310"/>
    <lineage>
        <taxon>Eukaryota</taxon>
        <taxon>Metazoa</taxon>
        <taxon>Ecdysozoa</taxon>
        <taxon>Arthropoda</taxon>
        <taxon>Hexapoda</taxon>
        <taxon>Insecta</taxon>
        <taxon>Pterygota</taxon>
        <taxon>Neoptera</taxon>
        <taxon>Paraneoptera</taxon>
        <taxon>Hemiptera</taxon>
        <taxon>Heteroptera</taxon>
        <taxon>Panheteroptera</taxon>
        <taxon>Pentatomomorpha</taxon>
        <taxon>Pentatomoidea</taxon>
        <taxon>Pentatomidae</taxon>
        <taxon>Pentatominae</taxon>
        <taxon>Nezara</taxon>
    </lineage>
</organism>
<dbReference type="Proteomes" id="UP001152798">
    <property type="component" value="Chromosome 3"/>
</dbReference>
<dbReference type="GO" id="GO:0020037">
    <property type="term" value="F:heme binding"/>
    <property type="evidence" value="ECO:0007669"/>
    <property type="project" value="InterPro"/>
</dbReference>
<dbReference type="Pfam" id="PF00067">
    <property type="entry name" value="p450"/>
    <property type="match status" value="1"/>
</dbReference>
<evidence type="ECO:0000256" key="4">
    <source>
        <dbReference type="ARBA" id="ARBA00004406"/>
    </source>
</evidence>
<evidence type="ECO:0000256" key="14">
    <source>
        <dbReference type="PIRSR" id="PIRSR602401-1"/>
    </source>
</evidence>
<evidence type="ECO:0000256" key="11">
    <source>
        <dbReference type="ARBA" id="ARBA00023004"/>
    </source>
</evidence>
<keyword evidence="18" id="KW-1185">Reference proteome</keyword>
<keyword evidence="6 14" id="KW-0349">Heme</keyword>
<evidence type="ECO:0000256" key="15">
    <source>
        <dbReference type="RuleBase" id="RU000461"/>
    </source>
</evidence>
<evidence type="ECO:0000256" key="10">
    <source>
        <dbReference type="ARBA" id="ARBA00023002"/>
    </source>
</evidence>
<sequence length="496" mass="56828">MIAEAIVVLIITSYLSYIWLFGFWDRRNVFNIKFGFTLQTFPKILIRNEHIQDFFVDLYTKYKSHGIVGFYAMFTPMLLVTDPEIVKTVMVKDFNKFTDTGIEIRKDVDPLFAINPFVAKGIEKWKELRSIQAANLTAVRFKEIIPTIHRVAESMVDYVREKKMEPITAQKLSFMYTVDNACSCGFGIEPSAFTDTENNFIKYANSDKLFNPSPLTMYCHLFIPAMTSVLKLRILSEEAGDFFDSFVKKMIEYRTSSNITKNDLINHIMKINQKLKEENKPAYTNLELAGHCMTFYVDSTATSASQLTFFLFDLADNPEVQEKLRKEISSISKCPSDFDIEKINSINYLNMAINESIRIHTQATWISRTCTQDSVIANTPIPKGTKVFIPIGQFHKDPEYFPDPNKFDPERFSEENKDSIPKYTFLPFGEGPRICVGFKFALLQIKLAVIFLLLNFTILPSNQEGKEGIVIDNTAFVTPGSSSKLKFKPIIQDISQ</sequence>
<comment type="cofactor">
    <cofactor evidence="1 14">
        <name>heme</name>
        <dbReference type="ChEBI" id="CHEBI:30413"/>
    </cofactor>
</comment>
<dbReference type="FunFam" id="1.10.630.10:FF:000182">
    <property type="entry name" value="Cytochrome P450 3A4"/>
    <property type="match status" value="1"/>
</dbReference>
<keyword evidence="12 15" id="KW-0503">Monooxygenase</keyword>
<evidence type="ECO:0000256" key="5">
    <source>
        <dbReference type="ARBA" id="ARBA00010617"/>
    </source>
</evidence>
<dbReference type="AlphaFoldDB" id="A0A9P0H271"/>
<dbReference type="GO" id="GO:0005789">
    <property type="term" value="C:endoplasmic reticulum membrane"/>
    <property type="evidence" value="ECO:0007669"/>
    <property type="project" value="UniProtKB-SubCell"/>
</dbReference>
<evidence type="ECO:0000313" key="17">
    <source>
        <dbReference type="EMBL" id="CAH1394648.1"/>
    </source>
</evidence>
<feature type="binding site" description="axial binding residue" evidence="14">
    <location>
        <position position="435"/>
    </location>
    <ligand>
        <name>heme</name>
        <dbReference type="ChEBI" id="CHEBI:30413"/>
    </ligand>
    <ligandPart>
        <name>Fe</name>
        <dbReference type="ChEBI" id="CHEBI:18248"/>
    </ligandPart>
</feature>
<dbReference type="PRINTS" id="PR00463">
    <property type="entry name" value="EP450I"/>
</dbReference>
<evidence type="ECO:0000256" key="7">
    <source>
        <dbReference type="ARBA" id="ARBA00022723"/>
    </source>
</evidence>
<proteinExistence type="inferred from homology"/>
<evidence type="ECO:0000256" key="9">
    <source>
        <dbReference type="ARBA" id="ARBA00022848"/>
    </source>
</evidence>
<accession>A0A9P0H271</accession>
<comment type="subcellular location">
    <subcellularLocation>
        <location evidence="4">Endoplasmic reticulum membrane</location>
        <topology evidence="4">Peripheral membrane protein</topology>
    </subcellularLocation>
    <subcellularLocation>
        <location evidence="3">Microsome membrane</location>
        <topology evidence="3">Peripheral membrane protein</topology>
    </subcellularLocation>
</comment>
<evidence type="ECO:0008006" key="19">
    <source>
        <dbReference type="Google" id="ProtNLM"/>
    </source>
</evidence>
<dbReference type="Gene3D" id="1.10.630.10">
    <property type="entry name" value="Cytochrome P450"/>
    <property type="match status" value="1"/>
</dbReference>
<protein>
    <recommendedName>
        <fullName evidence="19">Cytochrome P450</fullName>
    </recommendedName>
</protein>
<keyword evidence="8" id="KW-0256">Endoplasmic reticulum</keyword>
<comment type="similarity">
    <text evidence="5 15">Belongs to the cytochrome P450 family.</text>
</comment>
<dbReference type="EMBL" id="OV725079">
    <property type="protein sequence ID" value="CAH1394648.1"/>
    <property type="molecule type" value="Genomic_DNA"/>
</dbReference>
<keyword evidence="11 14" id="KW-0408">Iron</keyword>
<name>A0A9P0H271_NEZVI</name>
<dbReference type="CDD" id="cd11056">
    <property type="entry name" value="CYP6-like"/>
    <property type="match status" value="1"/>
</dbReference>
<keyword evidence="10 15" id="KW-0560">Oxidoreductase</keyword>
<evidence type="ECO:0000256" key="2">
    <source>
        <dbReference type="ARBA" id="ARBA00003690"/>
    </source>
</evidence>
<dbReference type="PRINTS" id="PR00385">
    <property type="entry name" value="P450"/>
</dbReference>
<dbReference type="GO" id="GO:0004497">
    <property type="term" value="F:monooxygenase activity"/>
    <property type="evidence" value="ECO:0007669"/>
    <property type="project" value="UniProtKB-KW"/>
</dbReference>
<reference evidence="17" key="1">
    <citation type="submission" date="2022-01" db="EMBL/GenBank/DDBJ databases">
        <authorList>
            <person name="King R."/>
        </authorList>
    </citation>
    <scope>NUCLEOTIDE SEQUENCE</scope>
</reference>
<dbReference type="PROSITE" id="PS00086">
    <property type="entry name" value="CYTOCHROME_P450"/>
    <property type="match status" value="1"/>
</dbReference>
<dbReference type="InterPro" id="IPR017972">
    <property type="entry name" value="Cyt_P450_CS"/>
</dbReference>
<keyword evidence="7 14" id="KW-0479">Metal-binding</keyword>
<dbReference type="GO" id="GO:0005506">
    <property type="term" value="F:iron ion binding"/>
    <property type="evidence" value="ECO:0007669"/>
    <property type="project" value="InterPro"/>
</dbReference>
<dbReference type="InterPro" id="IPR050476">
    <property type="entry name" value="Insect_CytP450_Detox"/>
</dbReference>
<evidence type="ECO:0000256" key="3">
    <source>
        <dbReference type="ARBA" id="ARBA00004174"/>
    </source>
</evidence>